<gene>
    <name evidence="3" type="ORF">DNG_09793</name>
</gene>
<reference evidence="3" key="1">
    <citation type="submission" date="2018-03" db="EMBL/GenBank/DDBJ databases">
        <authorList>
            <person name="Guldener U."/>
        </authorList>
    </citation>
    <scope>NUCLEOTIDE SEQUENCE</scope>
</reference>
<feature type="compositionally biased region" description="Basic and acidic residues" evidence="2">
    <location>
        <begin position="661"/>
        <end position="673"/>
    </location>
</feature>
<evidence type="ECO:0000313" key="3">
    <source>
        <dbReference type="EMBL" id="SPO07099.1"/>
    </source>
</evidence>
<feature type="compositionally biased region" description="Polar residues" evidence="2">
    <location>
        <begin position="698"/>
        <end position="719"/>
    </location>
</feature>
<feature type="compositionally biased region" description="Basic residues" evidence="2">
    <location>
        <begin position="260"/>
        <end position="270"/>
    </location>
</feature>
<keyword evidence="4" id="KW-1185">Reference proteome</keyword>
<comment type="caution">
    <text evidence="3">The sequence shown here is derived from an EMBL/GenBank/DDBJ whole genome shotgun (WGS) entry which is preliminary data.</text>
</comment>
<feature type="compositionally biased region" description="Basic and acidic residues" evidence="2">
    <location>
        <begin position="627"/>
        <end position="643"/>
    </location>
</feature>
<protein>
    <submittedName>
        <fullName evidence="3">Uncharacterized protein</fullName>
    </submittedName>
</protein>
<feature type="region of interest" description="Disordered" evidence="2">
    <location>
        <begin position="517"/>
        <end position="556"/>
    </location>
</feature>
<feature type="compositionally biased region" description="Acidic residues" evidence="2">
    <location>
        <begin position="372"/>
        <end position="390"/>
    </location>
</feature>
<evidence type="ECO:0000256" key="1">
    <source>
        <dbReference type="SAM" id="Coils"/>
    </source>
</evidence>
<name>A0AAE8N7V4_9PEZI</name>
<keyword evidence="1" id="KW-0175">Coiled coil</keyword>
<accession>A0AAE8N7V4</accession>
<feature type="compositionally biased region" description="Polar residues" evidence="2">
    <location>
        <begin position="648"/>
        <end position="660"/>
    </location>
</feature>
<feature type="compositionally biased region" description="Basic and acidic residues" evidence="2">
    <location>
        <begin position="594"/>
        <end position="609"/>
    </location>
</feature>
<feature type="compositionally biased region" description="Basic and acidic residues" evidence="2">
    <location>
        <begin position="422"/>
        <end position="438"/>
    </location>
</feature>
<feature type="compositionally biased region" description="Basic and acidic residues" evidence="2">
    <location>
        <begin position="391"/>
        <end position="401"/>
    </location>
</feature>
<feature type="compositionally biased region" description="Basic residues" evidence="2">
    <location>
        <begin position="531"/>
        <end position="546"/>
    </location>
</feature>
<feature type="region of interest" description="Disordered" evidence="2">
    <location>
        <begin position="256"/>
        <end position="441"/>
    </location>
</feature>
<evidence type="ECO:0000256" key="2">
    <source>
        <dbReference type="SAM" id="MobiDB-lite"/>
    </source>
</evidence>
<feature type="region of interest" description="Disordered" evidence="2">
    <location>
        <begin position="592"/>
        <end position="719"/>
    </location>
</feature>
<organism evidence="3 4">
    <name type="scientific">Cephalotrichum gorgonifer</name>
    <dbReference type="NCBI Taxonomy" id="2041049"/>
    <lineage>
        <taxon>Eukaryota</taxon>
        <taxon>Fungi</taxon>
        <taxon>Dikarya</taxon>
        <taxon>Ascomycota</taxon>
        <taxon>Pezizomycotina</taxon>
        <taxon>Sordariomycetes</taxon>
        <taxon>Hypocreomycetidae</taxon>
        <taxon>Microascales</taxon>
        <taxon>Microascaceae</taxon>
        <taxon>Cephalotrichum</taxon>
    </lineage>
</organism>
<dbReference type="EMBL" id="ONZQ02000018">
    <property type="protein sequence ID" value="SPO07099.1"/>
    <property type="molecule type" value="Genomic_DNA"/>
</dbReference>
<dbReference type="AlphaFoldDB" id="A0AAE8N7V4"/>
<proteinExistence type="predicted"/>
<evidence type="ECO:0000313" key="4">
    <source>
        <dbReference type="Proteomes" id="UP001187682"/>
    </source>
</evidence>
<feature type="compositionally biased region" description="Low complexity" evidence="2">
    <location>
        <begin position="285"/>
        <end position="296"/>
    </location>
</feature>
<feature type="coiled-coil region" evidence="1">
    <location>
        <begin position="16"/>
        <end position="76"/>
    </location>
</feature>
<dbReference type="Proteomes" id="UP001187682">
    <property type="component" value="Unassembled WGS sequence"/>
</dbReference>
<sequence>MPAAPADGVPGVRVSIATINEDLIALHESLEEVKQRLARCELEQAQEIAKASLEENRAVEQALDAAKDAAEAARGARETMAAVNAQEVERRMEIATEVEEMSRNLEVGIDAKMEERYGNFEERMVARIDTAIDKSLELRWAAADELIRSEIQKARIEVEAAEKIRIQAELSRADEHRRRRDEELAEMEQEIRTKLERERMEEKRREESATRRVEEISRQARNDLLREIAERDKRAMRAKQEKEELRTEIKAEIEAEIRAGRGRKGRRQRPRPGFNSSSFHDSYQRRPSAGPGSRSSRFSKKQIPTSVWQQPPPAPDPPNLDAECISEGPSLDGNAFIFVDGGRHSRTPTSETERETTIRRNSRFHAGHSGDDSGDDYSGDSGDDFSDDSGDDRRNDYHQDPAEANGIRHGYDGGRDYGAGYHYEESGEGLEHGDRDQESLIPQTTDPFAYETTRVSREDLREGIPLDSVIVLRRYLQVHSPGTEPRERLAVEILSQEGAQYDRVAGKPMQSLYIREEGPPLQYSQPDGAHRNTRGRRQRRRHRPRSRQPQSTNAEEILAVCSEDDTFEDAQPVLDDTGTFDDAVGTTHPKLLTKHGEEEKNPGGEDNERQPQQPENRGETSGLGEGLAHDRVSRSESAARTKEEESDLTVQTPASSLDSEVPSRTHTPSERKAGTAPATADSVSKRYRDLPAARSSHGRGQSPSRLIFRSQLQSPKQAA</sequence>